<sequence>MPGWSAPSLDGRTVAILGGGVLGRRMALMWTAGGYDVKIRDPNAEQRAAAIQYVQENVAARAKAIGKIPGTVAASEDLATTVSNAWTVIEAVPEVLQMKIDTFGELVKLTEPDCLLASNSSSYRSSEMLDKVTEKDKVRILNTHYMMPPDMNVVELMTCGTTDAAVFPFYVEHLKAIGMSPYVARKESTGFIFNRLWAAIKRETLTILSEGVSIPSEIDQLWLEMYSGGKSGPCAMMDNIGLDTIAFIEEHYVHERGLPTAATTDYLKRDFLDKGKLGVKSDKGGLYSKEEYPNPDAPKRTASSDPDVYFLDLGAARSANPTKVGRILKLSSVSAEPTVIVDKQTAPDGLDISKQTNRIYWTNMGYPFAENNGTVMSCELDGSDITTVIPAGTLCTPKQLTLDQLASKIYLCDREGLRVLRCNLDGSELETLIQNGNFHVREERDDISRWCVGVAISSAEKKVYWTQKGPAKGGKGRIRRANIEMPAGKTALTRDDIETVLDGLPEPIDLEIDEQTSTLYWTDRGEIPSGNTVNRTELKALKAKKTGDANPEIVTLARNMHEAIGIKLDPRNRQLFATDLGGSLYRIHLDGRERAKTRVYDTDEANFTGVTLSYN</sequence>
<dbReference type="InterPro" id="IPR011042">
    <property type="entry name" value="6-blade_b-propeller_TolB-like"/>
</dbReference>
<keyword evidence="5" id="KW-1185">Reference proteome</keyword>
<dbReference type="InterPro" id="IPR036291">
    <property type="entry name" value="NAD(P)-bd_dom_sf"/>
</dbReference>
<gene>
    <name evidence="4" type="ORF">PVAG01_04134</name>
</gene>
<accession>A0ABR4PNQ8</accession>
<dbReference type="InterPro" id="IPR006176">
    <property type="entry name" value="3-OHacyl-CoA_DH_NAD-bd"/>
</dbReference>
<evidence type="ECO:0000256" key="1">
    <source>
        <dbReference type="ARBA" id="ARBA00023002"/>
    </source>
</evidence>
<dbReference type="PANTHER" id="PTHR48075">
    <property type="entry name" value="3-HYDROXYACYL-COA DEHYDROGENASE FAMILY PROTEIN"/>
    <property type="match status" value="1"/>
</dbReference>
<dbReference type="SUPFAM" id="SSF51735">
    <property type="entry name" value="NAD(P)-binding Rossmann-fold domains"/>
    <property type="match status" value="1"/>
</dbReference>
<dbReference type="SUPFAM" id="SSF101898">
    <property type="entry name" value="NHL repeat"/>
    <property type="match status" value="1"/>
</dbReference>
<name>A0ABR4PNQ8_9HELO</name>
<feature type="domain" description="3-hydroxyacyl-CoA dehydrogenase NAD binding" evidence="3">
    <location>
        <begin position="13"/>
        <end position="186"/>
    </location>
</feature>
<keyword evidence="1" id="KW-0560">Oxidoreductase</keyword>
<dbReference type="EMBL" id="JBFCZG010000003">
    <property type="protein sequence ID" value="KAL3424853.1"/>
    <property type="molecule type" value="Genomic_DNA"/>
</dbReference>
<comment type="caution">
    <text evidence="4">The sequence shown here is derived from an EMBL/GenBank/DDBJ whole genome shotgun (WGS) entry which is preliminary data.</text>
</comment>
<dbReference type="Gene3D" id="3.40.50.720">
    <property type="entry name" value="NAD(P)-binding Rossmann-like Domain"/>
    <property type="match status" value="1"/>
</dbReference>
<feature type="domain" description="3-hydroxyacyl-CoA dehydrogenase C-terminal" evidence="2">
    <location>
        <begin position="190"/>
        <end position="285"/>
    </location>
</feature>
<evidence type="ECO:0000313" key="5">
    <source>
        <dbReference type="Proteomes" id="UP001629113"/>
    </source>
</evidence>
<dbReference type="Pfam" id="PF02737">
    <property type="entry name" value="3HCDH_N"/>
    <property type="match status" value="1"/>
</dbReference>
<dbReference type="Proteomes" id="UP001629113">
    <property type="component" value="Unassembled WGS sequence"/>
</dbReference>
<reference evidence="4 5" key="1">
    <citation type="submission" date="2024-06" db="EMBL/GenBank/DDBJ databases">
        <title>Complete genome of Phlyctema vagabunda strain 19-DSS-EL-015.</title>
        <authorList>
            <person name="Fiorenzani C."/>
        </authorList>
    </citation>
    <scope>NUCLEOTIDE SEQUENCE [LARGE SCALE GENOMIC DNA]</scope>
    <source>
        <strain evidence="4 5">19-DSS-EL-015</strain>
    </source>
</reference>
<dbReference type="InterPro" id="IPR008927">
    <property type="entry name" value="6-PGluconate_DH-like_C_sf"/>
</dbReference>
<dbReference type="InterPro" id="IPR000033">
    <property type="entry name" value="LDLR_classB_rpt"/>
</dbReference>
<dbReference type="SUPFAM" id="SSF48179">
    <property type="entry name" value="6-phosphogluconate dehydrogenase C-terminal domain-like"/>
    <property type="match status" value="1"/>
</dbReference>
<dbReference type="Gene3D" id="2.120.10.30">
    <property type="entry name" value="TolB, C-terminal domain"/>
    <property type="match status" value="2"/>
</dbReference>
<proteinExistence type="predicted"/>
<dbReference type="SMART" id="SM00135">
    <property type="entry name" value="LY"/>
    <property type="match status" value="4"/>
</dbReference>
<evidence type="ECO:0000313" key="4">
    <source>
        <dbReference type="EMBL" id="KAL3424853.1"/>
    </source>
</evidence>
<dbReference type="Gene3D" id="1.10.1040.10">
    <property type="entry name" value="N-(1-d-carboxylethyl)-l-norvaline Dehydrogenase, domain 2"/>
    <property type="match status" value="1"/>
</dbReference>
<organism evidence="4 5">
    <name type="scientific">Phlyctema vagabunda</name>
    <dbReference type="NCBI Taxonomy" id="108571"/>
    <lineage>
        <taxon>Eukaryota</taxon>
        <taxon>Fungi</taxon>
        <taxon>Dikarya</taxon>
        <taxon>Ascomycota</taxon>
        <taxon>Pezizomycotina</taxon>
        <taxon>Leotiomycetes</taxon>
        <taxon>Helotiales</taxon>
        <taxon>Dermateaceae</taxon>
        <taxon>Phlyctema</taxon>
    </lineage>
</organism>
<dbReference type="InterPro" id="IPR006108">
    <property type="entry name" value="3HC_DH_C"/>
</dbReference>
<evidence type="ECO:0000259" key="2">
    <source>
        <dbReference type="Pfam" id="PF00725"/>
    </source>
</evidence>
<dbReference type="PANTHER" id="PTHR48075:SF10">
    <property type="entry name" value="DEHYDROGENASE, PUTATIVE (AFU_ORTHOLOGUE AFUA_5G10070)-RELATED"/>
    <property type="match status" value="1"/>
</dbReference>
<dbReference type="InterPro" id="IPR013328">
    <property type="entry name" value="6PGD_dom2"/>
</dbReference>
<evidence type="ECO:0000259" key="3">
    <source>
        <dbReference type="Pfam" id="PF02737"/>
    </source>
</evidence>
<dbReference type="Pfam" id="PF00725">
    <property type="entry name" value="3HCDH"/>
    <property type="match status" value="1"/>
</dbReference>
<protein>
    <submittedName>
        <fullName evidence="4">3-hydroxyacyl-CoA dehydrogenase</fullName>
    </submittedName>
</protein>